<feature type="region of interest" description="Disordered" evidence="1">
    <location>
        <begin position="1"/>
        <end position="21"/>
    </location>
</feature>
<evidence type="ECO:0000256" key="1">
    <source>
        <dbReference type="SAM" id="MobiDB-lite"/>
    </source>
</evidence>
<dbReference type="Gene3D" id="2.10.80.10">
    <property type="entry name" value="Lipase, subunit A"/>
    <property type="match status" value="1"/>
</dbReference>
<dbReference type="AlphaFoldDB" id="A0A1E1XJG9"/>
<dbReference type="EMBL" id="GFAC01000027">
    <property type="protein sequence ID" value="JAT99161.1"/>
    <property type="molecule type" value="mRNA"/>
</dbReference>
<feature type="region of interest" description="Disordered" evidence="1">
    <location>
        <begin position="48"/>
        <end position="75"/>
    </location>
</feature>
<organism evidence="3">
    <name type="scientific">Amblyomma aureolatum</name>
    <dbReference type="NCBI Taxonomy" id="187763"/>
    <lineage>
        <taxon>Eukaryota</taxon>
        <taxon>Metazoa</taxon>
        <taxon>Ecdysozoa</taxon>
        <taxon>Arthropoda</taxon>
        <taxon>Chelicerata</taxon>
        <taxon>Arachnida</taxon>
        <taxon>Acari</taxon>
        <taxon>Parasitiformes</taxon>
        <taxon>Ixodida</taxon>
        <taxon>Ixodoidea</taxon>
        <taxon>Ixodidae</taxon>
        <taxon>Amblyomminae</taxon>
        <taxon>Amblyomma</taxon>
    </lineage>
</organism>
<keyword evidence="2" id="KW-0472">Membrane</keyword>
<feature type="transmembrane region" description="Helical" evidence="2">
    <location>
        <begin position="167"/>
        <end position="188"/>
    </location>
</feature>
<evidence type="ECO:0000256" key="2">
    <source>
        <dbReference type="SAM" id="Phobius"/>
    </source>
</evidence>
<reference evidence="3" key="1">
    <citation type="journal article" date="2017" name="Front. Cell. Infect. Microbiol.">
        <title>The Distinct Transcriptional Response of the Midgut of Amblyomma sculptum and Amblyomma aureolatum Ticks to Rickettsia rickettsii Correlates to Their Differences in Susceptibility to Infection.</title>
        <authorList>
            <person name="Martins L.A."/>
            <person name="Galletti M.F.B.M."/>
            <person name="Ribeiro J.M."/>
            <person name="Fujita A."/>
            <person name="Costa F.B."/>
            <person name="Labruna M.B."/>
            <person name="Daffre S."/>
            <person name="Fogaca A.C."/>
        </authorList>
    </citation>
    <scope>NUCLEOTIDE SEQUENCE</scope>
</reference>
<keyword evidence="2" id="KW-1133">Transmembrane helix</keyword>
<feature type="region of interest" description="Disordered" evidence="1">
    <location>
        <begin position="188"/>
        <end position="209"/>
    </location>
</feature>
<protein>
    <submittedName>
        <fullName evidence="3">Putative secreted peptide</fullName>
    </submittedName>
</protein>
<feature type="non-terminal residue" evidence="3">
    <location>
        <position position="209"/>
    </location>
</feature>
<keyword evidence="2" id="KW-0812">Transmembrane</keyword>
<name>A0A1E1XJG9_9ACAR</name>
<proteinExistence type="evidence at transcript level"/>
<feature type="compositionally biased region" description="Polar residues" evidence="1">
    <location>
        <begin position="48"/>
        <end position="62"/>
    </location>
</feature>
<accession>A0A1E1XJG9</accession>
<evidence type="ECO:0000313" key="3">
    <source>
        <dbReference type="EMBL" id="JAT99161.1"/>
    </source>
</evidence>
<sequence>AASPEKQTQAQKKVNDSCDGNNECDQGLCCVRPTEEDGTVCKPLGSDGSQCSNTRLVEESTTPPLPSCREDSEAAENTNTLNYDPPYDVSCPCGAGYVCKFDVEPREDQNGANKHVEQNKVAVKLGKCKEESHLVNFSEKIYGCCSCLEANIPVKSNRVKIMAKKSLATCVLVVLTTFAFFLCVSPTASPNSDQEPRAASPEKQTQAQK</sequence>
<feature type="non-terminal residue" evidence="3">
    <location>
        <position position="1"/>
    </location>
</feature>